<dbReference type="Gene3D" id="3.90.1300.10">
    <property type="entry name" value="Amidase signature (AS) domain"/>
    <property type="match status" value="1"/>
</dbReference>
<sequence>MSQDYPDATSIAASVRSQEVSARSVVTAALARIVNQNPSLNCFTSILAEQALADAEVVDQAITQGKDPGPLAGVPFGVKDLFDIAGLTTLAGSKINAERPPATRDATLVTRLKQAGAILVGAQNMDEYAYGFVTENSHYGASRNPHDLQRMTGGSSGGSVASVAAGLVPLSLGSDTNGSIRVPASLCGIFGLKPTYGRLSRAGTYPFVHSLDHLGPFARSTRDLALTFDLLQGTDADDPACTNRPPVATLPELTKGIDGLRIAIADGYFTKGAEPHVLAAVEAIATVLGATRQITIPEAHRARAAAFIITGSEGSNLHLNDLRQRPQDFDPATRDRFLAGALIPASWYLQAQRFRSWYRDQVRALFNTVDIILAPATPCSAPLIGQATLVLDGEEMPLRPNIGLYAQPLSFIGVPIVAVPVQCPGGLPIGVQIIAAPYNEGLALRVAAFLESKGAAAAPVPTWKPLK</sequence>
<keyword evidence="3" id="KW-1185">Reference proteome</keyword>
<dbReference type="PANTHER" id="PTHR11895">
    <property type="entry name" value="TRANSAMIDASE"/>
    <property type="match status" value="1"/>
</dbReference>
<dbReference type="RefSeq" id="WP_190447636.1">
    <property type="nucleotide sequence ID" value="NZ_JAMPLM010000005.1"/>
</dbReference>
<dbReference type="Proteomes" id="UP001476950">
    <property type="component" value="Unassembled WGS sequence"/>
</dbReference>
<reference evidence="2 3" key="1">
    <citation type="submission" date="2022-04" db="EMBL/GenBank/DDBJ databases">
        <title>Positive selection, recombination, and allopatry shape intraspecific diversity of widespread and dominant cyanobacteria.</title>
        <authorList>
            <person name="Wei J."/>
            <person name="Shu W."/>
            <person name="Hu C."/>
        </authorList>
    </citation>
    <scope>NUCLEOTIDE SEQUENCE [LARGE SCALE GENOMIC DNA]</scope>
    <source>
        <strain evidence="2 3">AS-A4</strain>
    </source>
</reference>
<feature type="domain" description="Amidase" evidence="1">
    <location>
        <begin position="25"/>
        <end position="442"/>
    </location>
</feature>
<dbReference type="EMBL" id="JAMPLM010000005">
    <property type="protein sequence ID" value="MEP1058415.1"/>
    <property type="molecule type" value="Genomic_DNA"/>
</dbReference>
<dbReference type="SUPFAM" id="SSF75304">
    <property type="entry name" value="Amidase signature (AS) enzymes"/>
    <property type="match status" value="1"/>
</dbReference>
<proteinExistence type="predicted"/>
<name>A0ABV0KGV1_9CYAN</name>
<dbReference type="InterPro" id="IPR014087">
    <property type="entry name" value="Carboxybiuret_hydro_AtzE"/>
</dbReference>
<dbReference type="InterPro" id="IPR000120">
    <property type="entry name" value="Amidase"/>
</dbReference>
<dbReference type="InterPro" id="IPR023631">
    <property type="entry name" value="Amidase_dom"/>
</dbReference>
<evidence type="ECO:0000313" key="3">
    <source>
        <dbReference type="Proteomes" id="UP001476950"/>
    </source>
</evidence>
<dbReference type="NCBIfam" id="TIGR02715">
    <property type="entry name" value="amido_AtzE"/>
    <property type="match status" value="1"/>
</dbReference>
<dbReference type="PANTHER" id="PTHR11895:SF172">
    <property type="entry name" value="GLUTAMYL-TRNA(GLN) AMIDOTRANSFERASE"/>
    <property type="match status" value="1"/>
</dbReference>
<gene>
    <name evidence="2" type="ORF">NDI38_08180</name>
</gene>
<dbReference type="Pfam" id="PF01425">
    <property type="entry name" value="Amidase"/>
    <property type="match status" value="1"/>
</dbReference>
<protein>
    <submittedName>
        <fullName evidence="2">AtzE family amidohydrolase</fullName>
    </submittedName>
</protein>
<comment type="caution">
    <text evidence="2">The sequence shown here is derived from an EMBL/GenBank/DDBJ whole genome shotgun (WGS) entry which is preliminary data.</text>
</comment>
<organism evidence="2 3">
    <name type="scientific">Stenomitos frigidus AS-A4</name>
    <dbReference type="NCBI Taxonomy" id="2933935"/>
    <lineage>
        <taxon>Bacteria</taxon>
        <taxon>Bacillati</taxon>
        <taxon>Cyanobacteriota</taxon>
        <taxon>Cyanophyceae</taxon>
        <taxon>Leptolyngbyales</taxon>
        <taxon>Leptolyngbyaceae</taxon>
        <taxon>Stenomitos</taxon>
    </lineage>
</organism>
<dbReference type="NCBIfam" id="NF006631">
    <property type="entry name" value="PRK09201.1"/>
    <property type="match status" value="1"/>
</dbReference>
<dbReference type="InterPro" id="IPR036928">
    <property type="entry name" value="AS_sf"/>
</dbReference>
<evidence type="ECO:0000259" key="1">
    <source>
        <dbReference type="Pfam" id="PF01425"/>
    </source>
</evidence>
<evidence type="ECO:0000313" key="2">
    <source>
        <dbReference type="EMBL" id="MEP1058415.1"/>
    </source>
</evidence>
<accession>A0ABV0KGV1</accession>